<dbReference type="EMBL" id="BAAARW010000016">
    <property type="protein sequence ID" value="GAA2428525.1"/>
    <property type="molecule type" value="Genomic_DNA"/>
</dbReference>
<protein>
    <submittedName>
        <fullName evidence="1">Uncharacterized protein</fullName>
    </submittedName>
</protein>
<sequence>MTLQTIDTAIEPTARRAAEAISTGFAYFDTYGEVIINATLGSFTPSTLVTVSIVEVDHNNAPMIGAARMTVHNIQPYQGGVQTWVNIEWNSPLRVRVSYFWQ</sequence>
<keyword evidence="2" id="KW-1185">Reference proteome</keyword>
<gene>
    <name evidence="1" type="ORF">GCM10010191_47000</name>
</gene>
<organism evidence="1 2">
    <name type="scientific">Actinomadura vinacea</name>
    <dbReference type="NCBI Taxonomy" id="115336"/>
    <lineage>
        <taxon>Bacteria</taxon>
        <taxon>Bacillati</taxon>
        <taxon>Actinomycetota</taxon>
        <taxon>Actinomycetes</taxon>
        <taxon>Streptosporangiales</taxon>
        <taxon>Thermomonosporaceae</taxon>
        <taxon>Actinomadura</taxon>
    </lineage>
</organism>
<accession>A0ABN3JGZ0</accession>
<name>A0ABN3JGZ0_9ACTN</name>
<evidence type="ECO:0000313" key="2">
    <source>
        <dbReference type="Proteomes" id="UP001501231"/>
    </source>
</evidence>
<dbReference type="Proteomes" id="UP001501231">
    <property type="component" value="Unassembled WGS sequence"/>
</dbReference>
<dbReference type="RefSeq" id="WP_344591617.1">
    <property type="nucleotide sequence ID" value="NZ_BAAARW010000016.1"/>
</dbReference>
<comment type="caution">
    <text evidence="1">The sequence shown here is derived from an EMBL/GenBank/DDBJ whole genome shotgun (WGS) entry which is preliminary data.</text>
</comment>
<proteinExistence type="predicted"/>
<evidence type="ECO:0000313" key="1">
    <source>
        <dbReference type="EMBL" id="GAA2428525.1"/>
    </source>
</evidence>
<reference evidence="1 2" key="1">
    <citation type="journal article" date="2019" name="Int. J. Syst. Evol. Microbiol.">
        <title>The Global Catalogue of Microorganisms (GCM) 10K type strain sequencing project: providing services to taxonomists for standard genome sequencing and annotation.</title>
        <authorList>
            <consortium name="The Broad Institute Genomics Platform"/>
            <consortium name="The Broad Institute Genome Sequencing Center for Infectious Disease"/>
            <person name="Wu L."/>
            <person name="Ma J."/>
        </authorList>
    </citation>
    <scope>NUCLEOTIDE SEQUENCE [LARGE SCALE GENOMIC DNA]</scope>
    <source>
        <strain evidence="1 2">JCM 3325</strain>
    </source>
</reference>